<feature type="chain" id="PRO_5032813261" description="Pro-corazonin" evidence="8">
    <location>
        <begin position="20"/>
        <end position="104"/>
    </location>
</feature>
<accession>A0A8A4ZS96</accession>
<evidence type="ECO:0000256" key="8">
    <source>
        <dbReference type="SAM" id="SignalP"/>
    </source>
</evidence>
<evidence type="ECO:0000256" key="1">
    <source>
        <dbReference type="ARBA" id="ARBA00004613"/>
    </source>
</evidence>
<evidence type="ECO:0000256" key="6">
    <source>
        <dbReference type="ARBA" id="ARBA00022815"/>
    </source>
</evidence>
<evidence type="ECO:0000256" key="2">
    <source>
        <dbReference type="ARBA" id="ARBA00009635"/>
    </source>
</evidence>
<evidence type="ECO:0000256" key="7">
    <source>
        <dbReference type="ARBA" id="ARBA00023320"/>
    </source>
</evidence>
<keyword evidence="4" id="KW-0964">Secreted</keyword>
<keyword evidence="7" id="KW-0527">Neuropeptide</keyword>
<dbReference type="EMBL" id="MN996775">
    <property type="protein sequence ID" value="QTE34432.1"/>
    <property type="molecule type" value="mRNA"/>
</dbReference>
<evidence type="ECO:0000256" key="5">
    <source>
        <dbReference type="ARBA" id="ARBA00022729"/>
    </source>
</evidence>
<comment type="similarity">
    <text evidence="2">Belongs to the corazonin family.</text>
</comment>
<dbReference type="GO" id="GO:0045823">
    <property type="term" value="P:positive regulation of heart contraction"/>
    <property type="evidence" value="ECO:0007669"/>
    <property type="project" value="InterPro"/>
</dbReference>
<proteinExistence type="evidence at transcript level"/>
<sequence length="104" mass="11878">MGKCMLILFVLSLVSSALCQTFQYSRGWTNGKRSEFPSSPEISTAGYERINNGDLNRLKILIHGSTDEQPLIIHCDFVDKLRNFLQTDNYAPQLHREKGPNLDY</sequence>
<dbReference type="AlphaFoldDB" id="A0A8A4ZS96"/>
<dbReference type="GO" id="GO:0007218">
    <property type="term" value="P:neuropeptide signaling pathway"/>
    <property type="evidence" value="ECO:0007669"/>
    <property type="project" value="UniProtKB-KW"/>
</dbReference>
<reference evidence="9" key="1">
    <citation type="journal article" date="2021" name="J. Neurochem.">
        <title>Transcriptomic, peptidomic and mass spectrometry imaging analysis of the brain in the ant Cataglyphis nodus.</title>
        <authorList>
            <person name="Habenstein J."/>
            <person name="Schmitt F."/>
            <person name="Liessem S."/>
            <person name="Ly A."/>
            <person name="Trede D."/>
            <person name="Wegener C."/>
            <person name="Predel R."/>
            <person name="Rossler W."/>
            <person name="Neupert S."/>
        </authorList>
    </citation>
    <scope>NUCLEOTIDE SEQUENCE</scope>
</reference>
<feature type="signal peptide" evidence="8">
    <location>
        <begin position="1"/>
        <end position="19"/>
    </location>
</feature>
<dbReference type="InterPro" id="IPR020190">
    <property type="entry name" value="Procorazonin"/>
</dbReference>
<organism evidence="9">
    <name type="scientific">Cataglyphis nodus</name>
    <dbReference type="NCBI Taxonomy" id="606565"/>
    <lineage>
        <taxon>Eukaryota</taxon>
        <taxon>Metazoa</taxon>
        <taxon>Ecdysozoa</taxon>
        <taxon>Arthropoda</taxon>
        <taxon>Hexapoda</taxon>
        <taxon>Insecta</taxon>
        <taxon>Pterygota</taxon>
        <taxon>Neoptera</taxon>
        <taxon>Endopterygota</taxon>
        <taxon>Hymenoptera</taxon>
        <taxon>Apocrita</taxon>
        <taxon>Aculeata</taxon>
        <taxon>Formicoidea</taxon>
        <taxon>Formicidae</taxon>
        <taxon>Formicinae</taxon>
        <taxon>Cataglyphis</taxon>
    </lineage>
</organism>
<evidence type="ECO:0000313" key="9">
    <source>
        <dbReference type="EMBL" id="QTE34432.1"/>
    </source>
</evidence>
<evidence type="ECO:0000256" key="3">
    <source>
        <dbReference type="ARBA" id="ARBA00014144"/>
    </source>
</evidence>
<protein>
    <recommendedName>
        <fullName evidence="3">Pro-corazonin</fullName>
    </recommendedName>
</protein>
<comment type="subcellular location">
    <subcellularLocation>
        <location evidence="1">Secreted</location>
    </subcellularLocation>
</comment>
<evidence type="ECO:0000256" key="4">
    <source>
        <dbReference type="ARBA" id="ARBA00022525"/>
    </source>
</evidence>
<keyword evidence="6" id="KW-0027">Amidation</keyword>
<dbReference type="GO" id="GO:0005576">
    <property type="term" value="C:extracellular region"/>
    <property type="evidence" value="ECO:0007669"/>
    <property type="project" value="UniProtKB-SubCell"/>
</dbReference>
<dbReference type="GO" id="GO:0071858">
    <property type="term" value="F:corazonin receptor binding"/>
    <property type="evidence" value="ECO:0007669"/>
    <property type="project" value="InterPro"/>
</dbReference>
<keyword evidence="5 8" id="KW-0732">Signal</keyword>
<name>A0A8A4ZS96_9HYME</name>
<dbReference type="Pfam" id="PF17308">
    <property type="entry name" value="Corazonin"/>
    <property type="match status" value="1"/>
</dbReference>